<evidence type="ECO:0000313" key="1">
    <source>
        <dbReference type="EMBL" id="KAI9268168.1"/>
    </source>
</evidence>
<reference evidence="1" key="2">
    <citation type="submission" date="2023-02" db="EMBL/GenBank/DDBJ databases">
        <authorList>
            <consortium name="DOE Joint Genome Institute"/>
            <person name="Mondo S.J."/>
            <person name="Chang Y."/>
            <person name="Wang Y."/>
            <person name="Ahrendt S."/>
            <person name="Andreopoulos W."/>
            <person name="Barry K."/>
            <person name="Beard J."/>
            <person name="Benny G.L."/>
            <person name="Blankenship S."/>
            <person name="Bonito G."/>
            <person name="Cuomo C."/>
            <person name="Desiro A."/>
            <person name="Gervers K.A."/>
            <person name="Hundley H."/>
            <person name="Kuo A."/>
            <person name="LaButti K."/>
            <person name="Lang B.F."/>
            <person name="Lipzen A."/>
            <person name="O'Donnell K."/>
            <person name="Pangilinan J."/>
            <person name="Reynolds N."/>
            <person name="Sandor L."/>
            <person name="Smith M.W."/>
            <person name="Tsang A."/>
            <person name="Grigoriev I.V."/>
            <person name="Stajich J.E."/>
            <person name="Spatafora J.W."/>
        </authorList>
    </citation>
    <scope>NUCLEOTIDE SEQUENCE</scope>
    <source>
        <strain evidence="1">RSA 2281</strain>
    </source>
</reference>
<dbReference type="EMBL" id="JAIXMP010000009">
    <property type="protein sequence ID" value="KAI9268168.1"/>
    <property type="molecule type" value="Genomic_DNA"/>
</dbReference>
<gene>
    <name evidence="1" type="ORF">BDA99DRAFT_535680</name>
</gene>
<comment type="caution">
    <text evidence="1">The sequence shown here is derived from an EMBL/GenBank/DDBJ whole genome shotgun (WGS) entry which is preliminary data.</text>
</comment>
<organism evidence="1 2">
    <name type="scientific">Phascolomyces articulosus</name>
    <dbReference type="NCBI Taxonomy" id="60185"/>
    <lineage>
        <taxon>Eukaryota</taxon>
        <taxon>Fungi</taxon>
        <taxon>Fungi incertae sedis</taxon>
        <taxon>Mucoromycota</taxon>
        <taxon>Mucoromycotina</taxon>
        <taxon>Mucoromycetes</taxon>
        <taxon>Mucorales</taxon>
        <taxon>Lichtheimiaceae</taxon>
        <taxon>Phascolomyces</taxon>
    </lineage>
</organism>
<reference evidence="1" key="1">
    <citation type="journal article" date="2022" name="IScience">
        <title>Evolution of zygomycete secretomes and the origins of terrestrial fungal ecologies.</title>
        <authorList>
            <person name="Chang Y."/>
            <person name="Wang Y."/>
            <person name="Mondo S."/>
            <person name="Ahrendt S."/>
            <person name="Andreopoulos W."/>
            <person name="Barry K."/>
            <person name="Beard J."/>
            <person name="Benny G.L."/>
            <person name="Blankenship S."/>
            <person name="Bonito G."/>
            <person name="Cuomo C."/>
            <person name="Desiro A."/>
            <person name="Gervers K.A."/>
            <person name="Hundley H."/>
            <person name="Kuo A."/>
            <person name="LaButti K."/>
            <person name="Lang B.F."/>
            <person name="Lipzen A."/>
            <person name="O'Donnell K."/>
            <person name="Pangilinan J."/>
            <person name="Reynolds N."/>
            <person name="Sandor L."/>
            <person name="Smith M.E."/>
            <person name="Tsang A."/>
            <person name="Grigoriev I.V."/>
            <person name="Stajich J.E."/>
            <person name="Spatafora J.W."/>
        </authorList>
    </citation>
    <scope>NUCLEOTIDE SEQUENCE</scope>
    <source>
        <strain evidence="1">RSA 2281</strain>
    </source>
</reference>
<name>A0AAD5KDU3_9FUNG</name>
<dbReference type="Proteomes" id="UP001209540">
    <property type="component" value="Unassembled WGS sequence"/>
</dbReference>
<evidence type="ECO:0000313" key="2">
    <source>
        <dbReference type="Proteomes" id="UP001209540"/>
    </source>
</evidence>
<keyword evidence="2" id="KW-1185">Reference proteome</keyword>
<sequence>MVIDVISKGITNTLSAIFTKITEAPKWKWAGCGVIEQQQKKVRLENDLPSLVIDPKHNPGSDLMKKRMLEEKRIMNYIPTSIVDELSFELCIDICSSHSKTQCSSSLPRAIIEVGNTLNSTFIHRLQLYCDHIYNKFDIIDPGVFTNCIKSIRENLDSDINFVNIALRVLVIPFEITSITMIY</sequence>
<dbReference type="AlphaFoldDB" id="A0AAD5KDU3"/>
<protein>
    <submittedName>
        <fullName evidence="1">Uncharacterized protein</fullName>
    </submittedName>
</protein>
<accession>A0AAD5KDU3</accession>
<proteinExistence type="predicted"/>